<dbReference type="PROSITE" id="PS50082">
    <property type="entry name" value="WD_REPEATS_2"/>
    <property type="match status" value="1"/>
</dbReference>
<dbReference type="CDD" id="cd07957">
    <property type="entry name" value="Anticodon_Ia_Met"/>
    <property type="match status" value="1"/>
</dbReference>
<feature type="domain" description="Methionyl-tRNA synthetase anticodon-binding" evidence="5">
    <location>
        <begin position="446"/>
        <end position="601"/>
    </location>
</feature>
<keyword evidence="1 3" id="KW-0853">WD repeat</keyword>
<dbReference type="InterPro" id="IPR015943">
    <property type="entry name" value="WD40/YVTN_repeat-like_dom_sf"/>
</dbReference>
<dbReference type="Gene3D" id="2.130.10.10">
    <property type="entry name" value="YVTN repeat-like/Quinoprotein amine dehydrogenase"/>
    <property type="match status" value="1"/>
</dbReference>
<protein>
    <recommendedName>
        <fullName evidence="5">Methionyl-tRNA synthetase anticodon-binding domain-containing protein</fullName>
    </recommendedName>
</protein>
<evidence type="ECO:0000256" key="1">
    <source>
        <dbReference type="ARBA" id="ARBA00022574"/>
    </source>
</evidence>
<keyword evidence="2" id="KW-0677">Repeat</keyword>
<dbReference type="InterPro" id="IPR009080">
    <property type="entry name" value="tRNAsynth_Ia_anticodon-bd"/>
</dbReference>
<dbReference type="Gene3D" id="1.10.730.10">
    <property type="entry name" value="Isoleucyl-tRNA Synthetase, Domain 1"/>
    <property type="match status" value="1"/>
</dbReference>
<dbReference type="InterPro" id="IPR036322">
    <property type="entry name" value="WD40_repeat_dom_sf"/>
</dbReference>
<dbReference type="InterPro" id="IPR041872">
    <property type="entry name" value="Anticodon_Met"/>
</dbReference>
<dbReference type="Pfam" id="PF00400">
    <property type="entry name" value="WD40"/>
    <property type="match status" value="2"/>
</dbReference>
<dbReference type="GO" id="GO:0006418">
    <property type="term" value="P:tRNA aminoacylation for protein translation"/>
    <property type="evidence" value="ECO:0007669"/>
    <property type="project" value="InterPro"/>
</dbReference>
<dbReference type="GO" id="GO:0004812">
    <property type="term" value="F:aminoacyl-tRNA ligase activity"/>
    <property type="evidence" value="ECO:0007669"/>
    <property type="project" value="InterPro"/>
</dbReference>
<gene>
    <name evidence="6" type="ORF">KIW84_074390</name>
</gene>
<organism evidence="6 7">
    <name type="scientific">Pisum sativum</name>
    <name type="common">Garden pea</name>
    <name type="synonym">Lathyrus oleraceus</name>
    <dbReference type="NCBI Taxonomy" id="3888"/>
    <lineage>
        <taxon>Eukaryota</taxon>
        <taxon>Viridiplantae</taxon>
        <taxon>Streptophyta</taxon>
        <taxon>Embryophyta</taxon>
        <taxon>Tracheophyta</taxon>
        <taxon>Spermatophyta</taxon>
        <taxon>Magnoliopsida</taxon>
        <taxon>eudicotyledons</taxon>
        <taxon>Gunneridae</taxon>
        <taxon>Pentapetalae</taxon>
        <taxon>rosids</taxon>
        <taxon>fabids</taxon>
        <taxon>Fabales</taxon>
        <taxon>Fabaceae</taxon>
        <taxon>Papilionoideae</taxon>
        <taxon>50 kb inversion clade</taxon>
        <taxon>NPAAA clade</taxon>
        <taxon>Hologalegina</taxon>
        <taxon>IRL clade</taxon>
        <taxon>Fabeae</taxon>
        <taxon>Lathyrus</taxon>
    </lineage>
</organism>
<feature type="region of interest" description="Disordered" evidence="4">
    <location>
        <begin position="621"/>
        <end position="652"/>
    </location>
</feature>
<proteinExistence type="predicted"/>
<dbReference type="GO" id="GO:0005524">
    <property type="term" value="F:ATP binding"/>
    <property type="evidence" value="ECO:0007669"/>
    <property type="project" value="InterPro"/>
</dbReference>
<keyword evidence="7" id="KW-1185">Reference proteome</keyword>
<evidence type="ECO:0000259" key="5">
    <source>
        <dbReference type="Pfam" id="PF19303"/>
    </source>
</evidence>
<dbReference type="EMBL" id="JAMSHJ010000007">
    <property type="protein sequence ID" value="KAI5388700.1"/>
    <property type="molecule type" value="Genomic_DNA"/>
</dbReference>
<dbReference type="AlphaFoldDB" id="A0A9D5A0G2"/>
<dbReference type="Proteomes" id="UP001058974">
    <property type="component" value="Chromosome 7"/>
</dbReference>
<evidence type="ECO:0000256" key="4">
    <source>
        <dbReference type="SAM" id="MobiDB-lite"/>
    </source>
</evidence>
<dbReference type="SMART" id="SM00320">
    <property type="entry name" value="WD40"/>
    <property type="match status" value="3"/>
</dbReference>
<dbReference type="InterPro" id="IPR044630">
    <property type="entry name" value="SPA1/2/3/4"/>
</dbReference>
<sequence length="667" mass="74241">MIAGYLHNSTVEQANKLFDVMSEKDNLFVGFDDYSCQKEIMPLRKELLSVEMLPIVSPISNTTGMRLMRSICHLESAYFSMRSKVQLSETGATDHPEKDMLRTRENWRGTQKGEEKHKSKDALGTFFDGLSKYARYNRLEVRAILRNVDFNNPANVICSLSFDRDEDYFASAGISKKIKIFDFITLCNDSVDIHYPTVETSNRSKLSCVCWNNYIKNYLASTDYDGVVKLWDASTGQEFSQYSEHEKRAWSVYCSPVCPTKFSSGAFGSANYSTYCYDLRNLRSPWCVLVGHRKAFAAASVSATVDVHAVSYYCYGYDAASDDDVSTTLHVVCSSSSLSGAASLTLIVGRLQHKSTREPARTTYCKELNFLSKAGLPPPFNVLLGSFLRAKASGYLVMMQKTLLFQLKSRDIACSQIGLRVLSFIAKPAGQGYDSIIPTIPDDVSGDSHDPTKKLASKVAAYLEQYIEAMEKVKLKQGLKIAMSISGEGNAYLQETEFWRLYKQNQSLCSLVMKTAAGVVYLLACLLEPFMPSFSLEVFKQLNLSTEIHLSLSVDKGDVDRLRKPWDLLSAGHKIGTPKPLFRELKDEEVEFYRKKYEGSQANKVLHAEAEAAENVAAQLKKTKVSDGTGKKKSGAKSGAKSSNEAKNKAAAEPDISITSLIFELVS</sequence>
<dbReference type="PANTHER" id="PTHR44218">
    <property type="entry name" value="PROTEIN SPA1-RELATED 2"/>
    <property type="match status" value="1"/>
</dbReference>
<dbReference type="PROSITE" id="PS00678">
    <property type="entry name" value="WD_REPEATS_1"/>
    <property type="match status" value="1"/>
</dbReference>
<reference evidence="6 7" key="1">
    <citation type="journal article" date="2022" name="Nat. Genet.">
        <title>Improved pea reference genome and pan-genome highlight genomic features and evolutionary characteristics.</title>
        <authorList>
            <person name="Yang T."/>
            <person name="Liu R."/>
            <person name="Luo Y."/>
            <person name="Hu S."/>
            <person name="Wang D."/>
            <person name="Wang C."/>
            <person name="Pandey M.K."/>
            <person name="Ge S."/>
            <person name="Xu Q."/>
            <person name="Li N."/>
            <person name="Li G."/>
            <person name="Huang Y."/>
            <person name="Saxena R.K."/>
            <person name="Ji Y."/>
            <person name="Li M."/>
            <person name="Yan X."/>
            <person name="He Y."/>
            <person name="Liu Y."/>
            <person name="Wang X."/>
            <person name="Xiang C."/>
            <person name="Varshney R.K."/>
            <person name="Ding H."/>
            <person name="Gao S."/>
            <person name="Zong X."/>
        </authorList>
    </citation>
    <scope>NUCLEOTIDE SEQUENCE [LARGE SCALE GENOMIC DNA]</scope>
    <source>
        <strain evidence="6 7">cv. Zhongwan 6</strain>
    </source>
</reference>
<dbReference type="FunFam" id="1.10.730.10:FF:000024">
    <property type="entry name" value="Methionine--tRNA ligase cytoplasmic"/>
    <property type="match status" value="1"/>
</dbReference>
<evidence type="ECO:0000313" key="6">
    <source>
        <dbReference type="EMBL" id="KAI5388700.1"/>
    </source>
</evidence>
<dbReference type="PANTHER" id="PTHR44218:SF15">
    <property type="entry name" value="PROTEIN SPA1-RELATED 2"/>
    <property type="match status" value="1"/>
</dbReference>
<comment type="caution">
    <text evidence="6">The sequence shown here is derived from an EMBL/GenBank/DDBJ whole genome shotgun (WGS) entry which is preliminary data.</text>
</comment>
<feature type="repeat" description="WD" evidence="3">
    <location>
        <begin position="199"/>
        <end position="241"/>
    </location>
</feature>
<dbReference type="Gramene" id="Psat07G0439000-T1">
    <property type="protein sequence ID" value="KAI5388700.1"/>
    <property type="gene ID" value="KIW84_074390"/>
</dbReference>
<dbReference type="SUPFAM" id="SSF47323">
    <property type="entry name" value="Anticodon-binding domain of a subclass of class I aminoacyl-tRNA synthetases"/>
    <property type="match status" value="1"/>
</dbReference>
<evidence type="ECO:0000256" key="3">
    <source>
        <dbReference type="PROSITE-ProRule" id="PRU00221"/>
    </source>
</evidence>
<dbReference type="GO" id="GO:0009640">
    <property type="term" value="P:photomorphogenesis"/>
    <property type="evidence" value="ECO:0007669"/>
    <property type="project" value="InterPro"/>
</dbReference>
<evidence type="ECO:0000313" key="7">
    <source>
        <dbReference type="Proteomes" id="UP001058974"/>
    </source>
</evidence>
<accession>A0A9D5A0G2</accession>
<dbReference type="InterPro" id="IPR001680">
    <property type="entry name" value="WD40_rpt"/>
</dbReference>
<dbReference type="SUPFAM" id="SSF50978">
    <property type="entry name" value="WD40 repeat-like"/>
    <property type="match status" value="1"/>
</dbReference>
<dbReference type="InterPro" id="IPR019775">
    <property type="entry name" value="WD40_repeat_CS"/>
</dbReference>
<dbReference type="Pfam" id="PF19303">
    <property type="entry name" value="Anticodon_3"/>
    <property type="match status" value="1"/>
</dbReference>
<name>A0A9D5A0G2_PEA</name>
<evidence type="ECO:0000256" key="2">
    <source>
        <dbReference type="ARBA" id="ARBA00022737"/>
    </source>
</evidence>